<sequence length="151" mass="16894">MLRADSDAECTKVLALVILNLCGIVIAQFDNYYNWPDTSPPVVKTETRVAGKETRLRCHIKERFRHIQNGLNLTWEHKTCRAGYAGACMENGEWRPVCGAPGQPCPPILTLVEPQTSDSGLYRCQITLDTSVITPNIYMLQFVGEAIINQL</sequence>
<feature type="domain" description="Ig-like" evidence="1">
    <location>
        <begin position="40"/>
        <end position="134"/>
    </location>
</feature>
<evidence type="ECO:0000259" key="1">
    <source>
        <dbReference type="PROSITE" id="PS50835"/>
    </source>
</evidence>
<proteinExistence type="predicted"/>
<protein>
    <recommendedName>
        <fullName evidence="1">Ig-like domain-containing protein</fullName>
    </recommendedName>
</protein>
<name>A0A1B6J574_9HEMI</name>
<dbReference type="InterPro" id="IPR007110">
    <property type="entry name" value="Ig-like_dom"/>
</dbReference>
<evidence type="ECO:0000313" key="2">
    <source>
        <dbReference type="EMBL" id="JAS94320.1"/>
    </source>
</evidence>
<accession>A0A1B6J574</accession>
<reference evidence="2" key="1">
    <citation type="submission" date="2015-11" db="EMBL/GenBank/DDBJ databases">
        <title>De novo transcriptome assembly of four potential Pierce s Disease insect vectors from Arizona vineyards.</title>
        <authorList>
            <person name="Tassone E.E."/>
        </authorList>
    </citation>
    <scope>NUCLEOTIDE SEQUENCE</scope>
</reference>
<dbReference type="PROSITE" id="PS50835">
    <property type="entry name" value="IG_LIKE"/>
    <property type="match status" value="1"/>
</dbReference>
<dbReference type="EMBL" id="GECU01013386">
    <property type="protein sequence ID" value="JAS94320.1"/>
    <property type="molecule type" value="Transcribed_RNA"/>
</dbReference>
<gene>
    <name evidence="2" type="ORF">g.25568</name>
</gene>
<organism evidence="2">
    <name type="scientific">Homalodisca liturata</name>
    <dbReference type="NCBI Taxonomy" id="320908"/>
    <lineage>
        <taxon>Eukaryota</taxon>
        <taxon>Metazoa</taxon>
        <taxon>Ecdysozoa</taxon>
        <taxon>Arthropoda</taxon>
        <taxon>Hexapoda</taxon>
        <taxon>Insecta</taxon>
        <taxon>Pterygota</taxon>
        <taxon>Neoptera</taxon>
        <taxon>Paraneoptera</taxon>
        <taxon>Hemiptera</taxon>
        <taxon>Auchenorrhyncha</taxon>
        <taxon>Membracoidea</taxon>
        <taxon>Cicadellidae</taxon>
        <taxon>Cicadellinae</taxon>
        <taxon>Proconiini</taxon>
        <taxon>Homalodisca</taxon>
    </lineage>
</organism>
<dbReference type="AlphaFoldDB" id="A0A1B6J574"/>